<evidence type="ECO:0000259" key="5">
    <source>
        <dbReference type="PROSITE" id="PS51007"/>
    </source>
</evidence>
<organism evidence="6 7">
    <name type="scientific">Occallatibacter riparius</name>
    <dbReference type="NCBI Taxonomy" id="1002689"/>
    <lineage>
        <taxon>Bacteria</taxon>
        <taxon>Pseudomonadati</taxon>
        <taxon>Acidobacteriota</taxon>
        <taxon>Terriglobia</taxon>
        <taxon>Terriglobales</taxon>
        <taxon>Acidobacteriaceae</taxon>
        <taxon>Occallatibacter</taxon>
    </lineage>
</organism>
<protein>
    <submittedName>
        <fullName evidence="6">C-type cytochrome</fullName>
    </submittedName>
</protein>
<reference evidence="6" key="1">
    <citation type="submission" date="2021-04" db="EMBL/GenBank/DDBJ databases">
        <title>Phylogenetic analysis of Acidobacteriaceae.</title>
        <authorList>
            <person name="Qiu L."/>
            <person name="Zhang Q."/>
        </authorList>
    </citation>
    <scope>NUCLEOTIDE SEQUENCE</scope>
    <source>
        <strain evidence="6">DSM 25168</strain>
    </source>
</reference>
<name>A0A9J7BW48_9BACT</name>
<dbReference type="GO" id="GO:0046872">
    <property type="term" value="F:metal ion binding"/>
    <property type="evidence" value="ECO:0007669"/>
    <property type="project" value="UniProtKB-KW"/>
</dbReference>
<sequence>MVLMIVLAGGLMGAGAQEAHFAGVPAKDHARANPLAGKPEAVSAGAALYKDHCAECHQADAQGDGKKKPSLRTPAVRSATDGDLEWFLRQGDLRHGMPSWSSLPQAHRWAIVAYLRSLQ</sequence>
<keyword evidence="1 4" id="KW-0349">Heme</keyword>
<evidence type="ECO:0000256" key="2">
    <source>
        <dbReference type="ARBA" id="ARBA00022723"/>
    </source>
</evidence>
<feature type="domain" description="Cytochrome c" evidence="5">
    <location>
        <begin position="40"/>
        <end position="119"/>
    </location>
</feature>
<dbReference type="PROSITE" id="PS51007">
    <property type="entry name" value="CYTC"/>
    <property type="match status" value="1"/>
</dbReference>
<evidence type="ECO:0000313" key="7">
    <source>
        <dbReference type="Proteomes" id="UP001059380"/>
    </source>
</evidence>
<evidence type="ECO:0000256" key="1">
    <source>
        <dbReference type="ARBA" id="ARBA00022617"/>
    </source>
</evidence>
<dbReference type="AlphaFoldDB" id="A0A9J7BW48"/>
<dbReference type="Proteomes" id="UP001059380">
    <property type="component" value="Chromosome"/>
</dbReference>
<accession>A0A9J7BW48</accession>
<keyword evidence="2 4" id="KW-0479">Metal-binding</keyword>
<dbReference type="GO" id="GO:0020037">
    <property type="term" value="F:heme binding"/>
    <property type="evidence" value="ECO:0007669"/>
    <property type="project" value="InterPro"/>
</dbReference>
<dbReference type="EMBL" id="CP093313">
    <property type="protein sequence ID" value="UWZ86737.1"/>
    <property type="molecule type" value="Genomic_DNA"/>
</dbReference>
<dbReference type="SUPFAM" id="SSF46626">
    <property type="entry name" value="Cytochrome c"/>
    <property type="match status" value="1"/>
</dbReference>
<dbReference type="RefSeq" id="WP_260796374.1">
    <property type="nucleotide sequence ID" value="NZ_CP093313.1"/>
</dbReference>
<dbReference type="InterPro" id="IPR009056">
    <property type="entry name" value="Cyt_c-like_dom"/>
</dbReference>
<dbReference type="Gene3D" id="1.10.760.10">
    <property type="entry name" value="Cytochrome c-like domain"/>
    <property type="match status" value="1"/>
</dbReference>
<evidence type="ECO:0000313" key="6">
    <source>
        <dbReference type="EMBL" id="UWZ86737.1"/>
    </source>
</evidence>
<keyword evidence="3 4" id="KW-0408">Iron</keyword>
<keyword evidence="7" id="KW-1185">Reference proteome</keyword>
<evidence type="ECO:0000256" key="3">
    <source>
        <dbReference type="ARBA" id="ARBA00023004"/>
    </source>
</evidence>
<dbReference type="InterPro" id="IPR036909">
    <property type="entry name" value="Cyt_c-like_dom_sf"/>
</dbReference>
<dbReference type="GO" id="GO:0009055">
    <property type="term" value="F:electron transfer activity"/>
    <property type="evidence" value="ECO:0007669"/>
    <property type="project" value="InterPro"/>
</dbReference>
<gene>
    <name evidence="6" type="ORF">MOP44_12495</name>
</gene>
<evidence type="ECO:0000256" key="4">
    <source>
        <dbReference type="PROSITE-ProRule" id="PRU00433"/>
    </source>
</evidence>
<proteinExistence type="predicted"/>
<dbReference type="Pfam" id="PF13442">
    <property type="entry name" value="Cytochrome_CBB3"/>
    <property type="match status" value="1"/>
</dbReference>
<dbReference type="KEGG" id="orp:MOP44_12495"/>